<comment type="caution">
    <text evidence="7">The sequence shown here is derived from an EMBL/GenBank/DDBJ whole genome shotgun (WGS) entry which is preliminary data.</text>
</comment>
<protein>
    <recommendedName>
        <fullName evidence="2">protein-glutamate O-methyltransferase</fullName>
        <ecNumber evidence="2">2.1.1.80</ecNumber>
    </recommendedName>
</protein>
<comment type="catalytic activity">
    <reaction evidence="1">
        <text>L-glutamyl-[protein] + S-adenosyl-L-methionine = [protein]-L-glutamate 5-O-methyl ester + S-adenosyl-L-homocysteine</text>
        <dbReference type="Rhea" id="RHEA:24452"/>
        <dbReference type="Rhea" id="RHEA-COMP:10208"/>
        <dbReference type="Rhea" id="RHEA-COMP:10311"/>
        <dbReference type="ChEBI" id="CHEBI:29973"/>
        <dbReference type="ChEBI" id="CHEBI:57856"/>
        <dbReference type="ChEBI" id="CHEBI:59789"/>
        <dbReference type="ChEBI" id="CHEBI:82795"/>
        <dbReference type="EC" id="2.1.1.80"/>
    </reaction>
</comment>
<dbReference type="InterPro" id="IPR050903">
    <property type="entry name" value="Bact_Chemotaxis_MeTrfase"/>
</dbReference>
<keyword evidence="4" id="KW-0808">Transferase</keyword>
<dbReference type="Pfam" id="PF01739">
    <property type="entry name" value="CheR"/>
    <property type="match status" value="1"/>
</dbReference>
<evidence type="ECO:0000256" key="2">
    <source>
        <dbReference type="ARBA" id="ARBA00012534"/>
    </source>
</evidence>
<keyword evidence="5" id="KW-0949">S-adenosyl-L-methionine</keyword>
<dbReference type="PRINTS" id="PR00996">
    <property type="entry name" value="CHERMTFRASE"/>
</dbReference>
<dbReference type="InterPro" id="IPR029063">
    <property type="entry name" value="SAM-dependent_MTases_sf"/>
</dbReference>
<dbReference type="SUPFAM" id="SSF53335">
    <property type="entry name" value="S-adenosyl-L-methionine-dependent methyltransferases"/>
    <property type="match status" value="1"/>
</dbReference>
<reference evidence="7 8" key="1">
    <citation type="submission" date="2020-03" db="EMBL/GenBank/DDBJ databases">
        <title>Roseomonas stagni sp. nov., isolated from pond water in Japan.</title>
        <authorList>
            <person name="Furuhata K."/>
            <person name="Miyamoto H."/>
            <person name="Goto K."/>
        </authorList>
    </citation>
    <scope>NUCLEOTIDE SEQUENCE [LARGE SCALE GENOMIC DNA]</scope>
    <source>
        <strain evidence="7 8">PeD5</strain>
    </source>
</reference>
<dbReference type="Pfam" id="PF03705">
    <property type="entry name" value="CheR_N"/>
    <property type="match status" value="1"/>
</dbReference>
<gene>
    <name evidence="7" type="ORF">G3576_17120</name>
</gene>
<dbReference type="EC" id="2.1.1.80" evidence="2"/>
<evidence type="ECO:0000256" key="1">
    <source>
        <dbReference type="ARBA" id="ARBA00001541"/>
    </source>
</evidence>
<dbReference type="InterPro" id="IPR022642">
    <property type="entry name" value="CheR_C"/>
</dbReference>
<keyword evidence="3" id="KW-0489">Methyltransferase</keyword>
<evidence type="ECO:0000313" key="8">
    <source>
        <dbReference type="Proteomes" id="UP000475385"/>
    </source>
</evidence>
<organism evidence="7 8">
    <name type="scientific">Falsiroseomonas algicola</name>
    <dbReference type="NCBI Taxonomy" id="2716930"/>
    <lineage>
        <taxon>Bacteria</taxon>
        <taxon>Pseudomonadati</taxon>
        <taxon>Pseudomonadota</taxon>
        <taxon>Alphaproteobacteria</taxon>
        <taxon>Acetobacterales</taxon>
        <taxon>Roseomonadaceae</taxon>
        <taxon>Falsiroseomonas</taxon>
    </lineage>
</organism>
<dbReference type="RefSeq" id="WP_164695642.1">
    <property type="nucleotide sequence ID" value="NZ_JAAIKB010000006.1"/>
</dbReference>
<dbReference type="CDD" id="cd02440">
    <property type="entry name" value="AdoMet_MTases"/>
    <property type="match status" value="1"/>
</dbReference>
<evidence type="ECO:0000259" key="6">
    <source>
        <dbReference type="PROSITE" id="PS50123"/>
    </source>
</evidence>
<dbReference type="Gene3D" id="1.10.155.10">
    <property type="entry name" value="Chemotaxis receptor methyltransferase CheR, N-terminal domain"/>
    <property type="match status" value="1"/>
</dbReference>
<dbReference type="PROSITE" id="PS50123">
    <property type="entry name" value="CHER"/>
    <property type="match status" value="1"/>
</dbReference>
<evidence type="ECO:0000313" key="7">
    <source>
        <dbReference type="EMBL" id="NGM21748.1"/>
    </source>
</evidence>
<evidence type="ECO:0000256" key="3">
    <source>
        <dbReference type="ARBA" id="ARBA00022603"/>
    </source>
</evidence>
<evidence type="ECO:0000256" key="5">
    <source>
        <dbReference type="ARBA" id="ARBA00022691"/>
    </source>
</evidence>
<dbReference type="SMART" id="SM00138">
    <property type="entry name" value="MeTrc"/>
    <property type="match status" value="1"/>
</dbReference>
<dbReference type="InterPro" id="IPR000780">
    <property type="entry name" value="CheR_MeTrfase"/>
</dbReference>
<dbReference type="PANTHER" id="PTHR24422:SF21">
    <property type="entry name" value="CHEMOTAXIS PROTEIN METHYLTRANSFERASE 1"/>
    <property type="match status" value="1"/>
</dbReference>
<dbReference type="InterPro" id="IPR022641">
    <property type="entry name" value="CheR_N"/>
</dbReference>
<feature type="domain" description="CheR-type methyltransferase" evidence="6">
    <location>
        <begin position="1"/>
        <end position="248"/>
    </location>
</feature>
<dbReference type="Proteomes" id="UP000475385">
    <property type="component" value="Unassembled WGS sequence"/>
</dbReference>
<dbReference type="Gene3D" id="3.40.50.150">
    <property type="entry name" value="Vaccinia Virus protein VP39"/>
    <property type="match status" value="1"/>
</dbReference>
<name>A0A6M1LN22_9PROT</name>
<proteinExistence type="predicted"/>
<dbReference type="GO" id="GO:0008983">
    <property type="term" value="F:protein-glutamate O-methyltransferase activity"/>
    <property type="evidence" value="ECO:0007669"/>
    <property type="project" value="UniProtKB-EC"/>
</dbReference>
<dbReference type="GO" id="GO:0032259">
    <property type="term" value="P:methylation"/>
    <property type="evidence" value="ECO:0007669"/>
    <property type="project" value="UniProtKB-KW"/>
</dbReference>
<dbReference type="InterPro" id="IPR036804">
    <property type="entry name" value="CheR_N_sf"/>
</dbReference>
<dbReference type="EMBL" id="JAAIKB010000006">
    <property type="protein sequence ID" value="NGM21748.1"/>
    <property type="molecule type" value="Genomic_DNA"/>
</dbReference>
<dbReference type="SUPFAM" id="SSF47757">
    <property type="entry name" value="Chemotaxis receptor methyltransferase CheR, N-terminal domain"/>
    <property type="match status" value="1"/>
</dbReference>
<sequence>MTDAGFNEIARAIRAVSGLALSADKGYLLKARLAPMMKQRGLASLTDLASRLPTAEGPALLREMAEATTTNETSFFRDVTPLRQIAEVVLPELDAARPAGAPIRVWSAACSSGQEAYSLAMAAEEAGSRRRLDILGTDLSAAMVERARAGLYTAFEMERGLSTAQRTRWFREERSGWRVAEAVRRCCRFEVLNLLGDLRSLGTFDIVLLRNVLIYFDPPTKERVVAACAAHLAPDGVICLGATETLLGLQAPLAPVAGLRGVWRRA</sequence>
<dbReference type="AlphaFoldDB" id="A0A6M1LN22"/>
<evidence type="ECO:0000256" key="4">
    <source>
        <dbReference type="ARBA" id="ARBA00022679"/>
    </source>
</evidence>
<keyword evidence="8" id="KW-1185">Reference proteome</keyword>
<dbReference type="PANTHER" id="PTHR24422">
    <property type="entry name" value="CHEMOTAXIS PROTEIN METHYLTRANSFERASE"/>
    <property type="match status" value="1"/>
</dbReference>
<accession>A0A6M1LN22</accession>